<dbReference type="Pfam" id="PF02494">
    <property type="entry name" value="HYR"/>
    <property type="match status" value="2"/>
</dbReference>
<dbReference type="InterPro" id="IPR003410">
    <property type="entry name" value="HYR_dom"/>
</dbReference>
<keyword evidence="1 6" id="KW-0245">EGF-like domain</keyword>
<keyword evidence="3" id="KW-0677">Repeat</keyword>
<proteinExistence type="predicted"/>
<dbReference type="InterPro" id="IPR051022">
    <property type="entry name" value="Notch_Cell-Fate_Det"/>
</dbReference>
<dbReference type="InterPro" id="IPR009030">
    <property type="entry name" value="Growth_fac_rcpt_cys_sf"/>
</dbReference>
<dbReference type="PRINTS" id="PR00010">
    <property type="entry name" value="EGFBLOOD"/>
</dbReference>
<feature type="domain" description="HYR" evidence="9">
    <location>
        <begin position="37"/>
        <end position="120"/>
    </location>
</feature>
<dbReference type="FunFam" id="2.10.50.10:FF:000032">
    <property type="entry name" value="Uncharacterized protein, isoform A"/>
    <property type="match status" value="1"/>
</dbReference>
<evidence type="ECO:0000313" key="12">
    <source>
        <dbReference type="EMBL" id="KFM65595.1"/>
    </source>
</evidence>
<dbReference type="AlphaFoldDB" id="A0A087TKF6"/>
<dbReference type="PANTHER" id="PTHR24049">
    <property type="entry name" value="CRUMBS FAMILY MEMBER"/>
    <property type="match status" value="1"/>
</dbReference>
<dbReference type="SMART" id="SM00179">
    <property type="entry name" value="EGF_CA"/>
    <property type="match status" value="5"/>
</dbReference>
<feature type="disulfide bond" evidence="6">
    <location>
        <begin position="825"/>
        <end position="834"/>
    </location>
</feature>
<dbReference type="EMBL" id="KK115629">
    <property type="protein sequence ID" value="KFM65595.1"/>
    <property type="molecule type" value="Genomic_DNA"/>
</dbReference>
<accession>A0A087TKF6</accession>
<dbReference type="PANTHER" id="PTHR24049:SF22">
    <property type="entry name" value="DROSOPHILA CRUMBS HOMOLOG"/>
    <property type="match status" value="1"/>
</dbReference>
<dbReference type="PROSITE" id="PS00022">
    <property type="entry name" value="EGF_1"/>
    <property type="match status" value="6"/>
</dbReference>
<gene>
    <name evidence="12" type="ORF">X975_06097</name>
</gene>
<feature type="disulfide bond" evidence="6">
    <location>
        <begin position="749"/>
        <end position="758"/>
    </location>
</feature>
<keyword evidence="5" id="KW-0325">Glycoprotein</keyword>
<dbReference type="Gene3D" id="2.10.50.10">
    <property type="entry name" value="Tumor Necrosis Factor Receptor, subunit A, domain 2"/>
    <property type="match status" value="2"/>
</dbReference>
<dbReference type="STRING" id="407821.A0A087TKF6"/>
<dbReference type="PROSITE" id="PS50923">
    <property type="entry name" value="SUSHI"/>
    <property type="match status" value="1"/>
</dbReference>
<dbReference type="SMART" id="SM00159">
    <property type="entry name" value="PTX"/>
    <property type="match status" value="1"/>
</dbReference>
<evidence type="ECO:0000256" key="5">
    <source>
        <dbReference type="ARBA" id="ARBA00023180"/>
    </source>
</evidence>
<comment type="caution">
    <text evidence="6">Lacks conserved residue(s) required for the propagation of feature annotation.</text>
</comment>
<evidence type="ECO:0000259" key="8">
    <source>
        <dbReference type="PROSITE" id="PS50026"/>
    </source>
</evidence>
<dbReference type="PROSITE" id="PS01186">
    <property type="entry name" value="EGF_2"/>
    <property type="match status" value="6"/>
</dbReference>
<dbReference type="PRINTS" id="PR00895">
    <property type="entry name" value="PENTAXIN"/>
</dbReference>
<dbReference type="FunFam" id="2.10.25.10:FF:000472">
    <property type="entry name" value="Uncharacterized protein, isoform A"/>
    <property type="match status" value="1"/>
</dbReference>
<dbReference type="OrthoDB" id="6515930at2759"/>
<dbReference type="PROSITE" id="PS50825">
    <property type="entry name" value="HYR"/>
    <property type="match status" value="2"/>
</dbReference>
<dbReference type="Gene3D" id="2.60.120.200">
    <property type="match status" value="1"/>
</dbReference>
<dbReference type="GO" id="GO:0005886">
    <property type="term" value="C:plasma membrane"/>
    <property type="evidence" value="ECO:0007669"/>
    <property type="project" value="TreeGrafter"/>
</dbReference>
<dbReference type="SMART" id="SM01411">
    <property type="entry name" value="Ephrin_rec_like"/>
    <property type="match status" value="3"/>
</dbReference>
<feature type="domain" description="EGF-like" evidence="8">
    <location>
        <begin position="799"/>
        <end position="835"/>
    </location>
</feature>
<dbReference type="GO" id="GO:0005509">
    <property type="term" value="F:calcium ion binding"/>
    <property type="evidence" value="ECO:0007669"/>
    <property type="project" value="InterPro"/>
</dbReference>
<dbReference type="InterPro" id="IPR000742">
    <property type="entry name" value="EGF"/>
</dbReference>
<dbReference type="PROSITE" id="PS01187">
    <property type="entry name" value="EGF_CA"/>
    <property type="match status" value="3"/>
</dbReference>
<feature type="domain" description="EGF-like" evidence="8">
    <location>
        <begin position="605"/>
        <end position="642"/>
    </location>
</feature>
<dbReference type="InterPro" id="IPR013320">
    <property type="entry name" value="ConA-like_dom_sf"/>
</dbReference>
<evidence type="ECO:0000259" key="9">
    <source>
        <dbReference type="PROSITE" id="PS50825"/>
    </source>
</evidence>
<dbReference type="InterPro" id="IPR000152">
    <property type="entry name" value="EGF-type_Asp/Asn_hydroxyl_site"/>
</dbReference>
<dbReference type="Pfam" id="PF07699">
    <property type="entry name" value="Ephrin_rec_like"/>
    <property type="match status" value="3"/>
</dbReference>
<feature type="disulfide bond" evidence="6">
    <location>
        <begin position="632"/>
        <end position="641"/>
    </location>
</feature>
<dbReference type="Proteomes" id="UP000054359">
    <property type="component" value="Unassembled WGS sequence"/>
</dbReference>
<name>A0A087TKF6_STEMI</name>
<dbReference type="GO" id="GO:0007157">
    <property type="term" value="P:heterophilic cell-cell adhesion via plasma membrane cell adhesion molecules"/>
    <property type="evidence" value="ECO:0007669"/>
    <property type="project" value="TreeGrafter"/>
</dbReference>
<feature type="domain" description="EGF-like" evidence="8">
    <location>
        <begin position="682"/>
        <end position="718"/>
    </location>
</feature>
<dbReference type="FunFam" id="2.10.25.10:FF:000122">
    <property type="entry name" value="Protein crumbs homolog 2"/>
    <property type="match status" value="1"/>
</dbReference>
<reference evidence="12 13" key="1">
    <citation type="submission" date="2013-11" db="EMBL/GenBank/DDBJ databases">
        <title>Genome sequencing of Stegodyphus mimosarum.</title>
        <authorList>
            <person name="Bechsgaard J."/>
        </authorList>
    </citation>
    <scope>NUCLEOTIDE SEQUENCE [LARGE SCALE GENOMIC DNA]</scope>
</reference>
<dbReference type="SMART" id="SM00181">
    <property type="entry name" value="EGF"/>
    <property type="match status" value="6"/>
</dbReference>
<keyword evidence="13" id="KW-1185">Reference proteome</keyword>
<evidence type="ECO:0000256" key="2">
    <source>
        <dbReference type="ARBA" id="ARBA00022729"/>
    </source>
</evidence>
<feature type="domain" description="HYR" evidence="9">
    <location>
        <begin position="121"/>
        <end position="202"/>
    </location>
</feature>
<evidence type="ECO:0000313" key="13">
    <source>
        <dbReference type="Proteomes" id="UP000054359"/>
    </source>
</evidence>
<dbReference type="CDD" id="cd00054">
    <property type="entry name" value="EGF_CA"/>
    <property type="match status" value="5"/>
</dbReference>
<evidence type="ECO:0000256" key="1">
    <source>
        <dbReference type="ARBA" id="ARBA00022536"/>
    </source>
</evidence>
<dbReference type="InterPro" id="IPR018097">
    <property type="entry name" value="EGF_Ca-bd_CS"/>
</dbReference>
<dbReference type="OMA" id="KVRNCLP"/>
<organism evidence="12 13">
    <name type="scientific">Stegodyphus mimosarum</name>
    <name type="common">African social velvet spider</name>
    <dbReference type="NCBI Taxonomy" id="407821"/>
    <lineage>
        <taxon>Eukaryota</taxon>
        <taxon>Metazoa</taxon>
        <taxon>Ecdysozoa</taxon>
        <taxon>Arthropoda</taxon>
        <taxon>Chelicerata</taxon>
        <taxon>Arachnida</taxon>
        <taxon>Araneae</taxon>
        <taxon>Araneomorphae</taxon>
        <taxon>Entelegynae</taxon>
        <taxon>Eresoidea</taxon>
        <taxon>Eresidae</taxon>
        <taxon>Stegodyphus</taxon>
    </lineage>
</organism>
<dbReference type="FunFam" id="2.10.50.10:FF:000018">
    <property type="entry name" value="Sushi, von Willebrand factor type A, EGF and pentraxin domain-containing 1"/>
    <property type="match status" value="1"/>
</dbReference>
<evidence type="ECO:0000256" key="7">
    <source>
        <dbReference type="PROSITE-ProRule" id="PRU00302"/>
    </source>
</evidence>
<dbReference type="SUPFAM" id="SSF49899">
    <property type="entry name" value="Concanavalin A-like lectins/glucanases"/>
    <property type="match status" value="1"/>
</dbReference>
<dbReference type="SUPFAM" id="SSF57184">
    <property type="entry name" value="Growth factor receptor domain"/>
    <property type="match status" value="2"/>
</dbReference>
<keyword evidence="4 6" id="KW-1015">Disulfide bond</keyword>
<feature type="domain" description="EGF-like" evidence="8">
    <location>
        <begin position="720"/>
        <end position="759"/>
    </location>
</feature>
<feature type="domain" description="EGF-like" evidence="8">
    <location>
        <begin position="644"/>
        <end position="680"/>
    </location>
</feature>
<dbReference type="Pfam" id="PF00008">
    <property type="entry name" value="EGF"/>
    <property type="match status" value="4"/>
</dbReference>
<feature type="disulfide bond" evidence="6">
    <location>
        <begin position="730"/>
        <end position="747"/>
    </location>
</feature>
<sequence length="1062" mass="117893">MFRCNYGFELSGPEYLRCNENGKLLDKYHKETKPLCKDIIKPEILCPKPIRIYSEKGKNGANVKWYIPVPNDNSGFAPRMYTVPPNINPPAFISIGTTVIQYVAVDPSGLNATCDVRIEVVDNEPPTVVRCPSKVEVSTSDTGANVFWEEPVFVDNSKSSLHIYQTGKPGDRFSIGRHTISYAASDKAKNRALCTFDIIVRRTPCAYYPAPANGAFTCNDWLTGQFCQAYCNDRFDFVFKPAEWYVCDSESQWITLPPNMPVPWPDCARPAMPGKVRQMVTGFYYSGDCNDPRVQHFIKKLFLSHFTTKIQGAELCFSRGTCSFETVQVRCGRSDPNLVLRKRRDVWEYAEKEELEIEFEITINVDHELNDTEAVLQDFLETIRNIKWDLEEDTVLETTTYAPFIEPLNIHKNINETKIMELTSSEIDILCKPGSVLTDDLCVQCPPGTFYDNSIKECLDCPLGQYQENEGQLQCKKCPSGKSTEHQRTRNETDCKDICLAGTYSPTGLETCMACPLGTYQEHSGQTMCDSCRNGTTTINFGSTSLTDCKDSCEPGFFSESGLYPCYLCPNGFYQPSFGQMECLECPNNLSTIYEGAKEISDCLDLDPCLNETFCLNGGSCVRSGRKGYCDCKKGFEGEKCENDINECNQNPCYNNGRCINTEGHFFCNCTDGFSGDFCNIEIDECESSPCLNNGTCIDKVNGYLCVCPTGFDGSSCEIEQEICFRNIPCLNGGVCIFQQNGNESYCECQAGFKGIDCSININDCENVVCQNNGSCIDGVASYVCMCSTGYTGTLCETEINECENSLCYSGSTCEDHVGFYTCICPPGWGGNFCENKLDSDFVLTFPDSKATIANMASTTLSSPLAEATVSMWVQTTDTERSGTPLSYAVASVNAFDGDGNIVDNALTVTDCNGVEIYVNNQPLVTDLQMTDGQWHHLAFSWSSENSGMWTLYKDGEMKAHGSDLRPNDVIAGGGTIVIGQEQDIIGGGFSPREIFTGNITRVNIWNNYFSKSNISRLCNMDDDIPGKVVAWPDFLEGVRGDVKVLKNINPILRINDLTQNL</sequence>
<evidence type="ECO:0000256" key="6">
    <source>
        <dbReference type="PROSITE-ProRule" id="PRU00076"/>
    </source>
</evidence>
<feature type="domain" description="Sushi" evidence="10">
    <location>
        <begin position="1"/>
        <end position="38"/>
    </location>
</feature>
<evidence type="ECO:0000259" key="11">
    <source>
        <dbReference type="PROSITE" id="PS51828"/>
    </source>
</evidence>
<dbReference type="Pfam" id="PF00354">
    <property type="entry name" value="Pentaxin"/>
    <property type="match status" value="1"/>
</dbReference>
<dbReference type="InterPro" id="IPR001881">
    <property type="entry name" value="EGF-like_Ca-bd_dom"/>
</dbReference>
<dbReference type="Pfam" id="PF12661">
    <property type="entry name" value="hEGF"/>
    <property type="match status" value="1"/>
</dbReference>
<dbReference type="InterPro" id="IPR013032">
    <property type="entry name" value="EGF-like_CS"/>
</dbReference>
<feature type="domain" description="Pentraxin (PTX)" evidence="11">
    <location>
        <begin position="840"/>
        <end position="1051"/>
    </location>
</feature>
<evidence type="ECO:0000256" key="4">
    <source>
        <dbReference type="ARBA" id="ARBA00023157"/>
    </source>
</evidence>
<keyword evidence="2" id="KW-0732">Signal</keyword>
<dbReference type="GO" id="GO:0045197">
    <property type="term" value="P:establishment or maintenance of epithelial cell apical/basal polarity"/>
    <property type="evidence" value="ECO:0007669"/>
    <property type="project" value="TreeGrafter"/>
</dbReference>
<dbReference type="PROSITE" id="PS00010">
    <property type="entry name" value="ASX_HYDROXYL"/>
    <property type="match status" value="4"/>
</dbReference>
<dbReference type="GO" id="GO:0032991">
    <property type="term" value="C:protein-containing complex"/>
    <property type="evidence" value="ECO:0007669"/>
    <property type="project" value="TreeGrafter"/>
</dbReference>
<dbReference type="PROSITE" id="PS51828">
    <property type="entry name" value="PTX_2"/>
    <property type="match status" value="1"/>
</dbReference>
<feature type="disulfide bond" evidence="6">
    <location>
        <begin position="708"/>
        <end position="717"/>
    </location>
</feature>
<feature type="disulfide bond" evidence="6">
    <location>
        <begin position="787"/>
        <end position="796"/>
    </location>
</feature>
<protein>
    <submittedName>
        <fullName evidence="12">Sushi, von Willebrand factor type A, EGF and pentraxin domain-containing protein 1</fullName>
    </submittedName>
</protein>
<dbReference type="InterPro" id="IPR001759">
    <property type="entry name" value="PTX_dom"/>
</dbReference>
<dbReference type="SUPFAM" id="SSF57196">
    <property type="entry name" value="EGF/Laminin"/>
    <property type="match status" value="6"/>
</dbReference>
<dbReference type="InterPro" id="IPR011641">
    <property type="entry name" value="Tyr-kin_ephrin_A/B_rcpt-like"/>
</dbReference>
<evidence type="ECO:0000259" key="10">
    <source>
        <dbReference type="PROSITE" id="PS50923"/>
    </source>
</evidence>
<dbReference type="PROSITE" id="PS50026">
    <property type="entry name" value="EGF_3"/>
    <property type="match status" value="6"/>
</dbReference>
<dbReference type="InterPro" id="IPR000436">
    <property type="entry name" value="Sushi_SCR_CCP_dom"/>
</dbReference>
<dbReference type="FunFam" id="2.10.25.10:FF:000006">
    <property type="entry name" value="Versican core protein-like isoform 1"/>
    <property type="match status" value="1"/>
</dbReference>
<keyword evidence="7" id="KW-0768">Sushi</keyword>
<dbReference type="Gene3D" id="2.10.25.10">
    <property type="entry name" value="Laminin"/>
    <property type="match status" value="6"/>
</dbReference>
<feature type="domain" description="EGF-like" evidence="8">
    <location>
        <begin position="761"/>
        <end position="797"/>
    </location>
</feature>
<feature type="disulfide bond" evidence="6">
    <location>
        <begin position="670"/>
        <end position="679"/>
    </location>
</feature>
<evidence type="ECO:0000256" key="3">
    <source>
        <dbReference type="ARBA" id="ARBA00022737"/>
    </source>
</evidence>
<feature type="non-terminal residue" evidence="12">
    <location>
        <position position="1062"/>
    </location>
</feature>